<dbReference type="AlphaFoldDB" id="A0A9X3MT71"/>
<dbReference type="InterPro" id="IPR029032">
    <property type="entry name" value="AhpD-like"/>
</dbReference>
<evidence type="ECO:0008006" key="3">
    <source>
        <dbReference type="Google" id="ProtNLM"/>
    </source>
</evidence>
<reference evidence="1" key="1">
    <citation type="submission" date="2022-10" db="EMBL/GenBank/DDBJ databases">
        <title>The WGS of Solirubrobacter ginsenosidimutans DSM 21036.</title>
        <authorList>
            <person name="Jiang Z."/>
        </authorList>
    </citation>
    <scope>NUCLEOTIDE SEQUENCE</scope>
    <source>
        <strain evidence="1">DSM 21036</strain>
    </source>
</reference>
<dbReference type="RefSeq" id="WP_270039822.1">
    <property type="nucleotide sequence ID" value="NZ_JAPDOD010000007.1"/>
</dbReference>
<dbReference type="Proteomes" id="UP001149140">
    <property type="component" value="Unassembled WGS sequence"/>
</dbReference>
<gene>
    <name evidence="1" type="ORF">OM076_10905</name>
</gene>
<sequence length="88" mass="8699">MTAESVAASSLSPQVLMVARIAALAAVDAPAISYAMNLEAAGNVGLDADVVSGILAAVAPIIGTPRVASAIAKIGEVLAIELESQQRG</sequence>
<proteinExistence type="predicted"/>
<evidence type="ECO:0000313" key="2">
    <source>
        <dbReference type="Proteomes" id="UP001149140"/>
    </source>
</evidence>
<protein>
    <recommendedName>
        <fullName evidence="3">Carboxymuconolactone decarboxylase family protein</fullName>
    </recommendedName>
</protein>
<dbReference type="EMBL" id="JAPDOD010000007">
    <property type="protein sequence ID" value="MDA0160775.1"/>
    <property type="molecule type" value="Genomic_DNA"/>
</dbReference>
<keyword evidence="2" id="KW-1185">Reference proteome</keyword>
<comment type="caution">
    <text evidence="1">The sequence shown here is derived from an EMBL/GenBank/DDBJ whole genome shotgun (WGS) entry which is preliminary data.</text>
</comment>
<dbReference type="Gene3D" id="1.20.1290.10">
    <property type="entry name" value="AhpD-like"/>
    <property type="match status" value="1"/>
</dbReference>
<organism evidence="1 2">
    <name type="scientific">Solirubrobacter ginsenosidimutans</name>
    <dbReference type="NCBI Taxonomy" id="490573"/>
    <lineage>
        <taxon>Bacteria</taxon>
        <taxon>Bacillati</taxon>
        <taxon>Actinomycetota</taxon>
        <taxon>Thermoleophilia</taxon>
        <taxon>Solirubrobacterales</taxon>
        <taxon>Solirubrobacteraceae</taxon>
        <taxon>Solirubrobacter</taxon>
    </lineage>
</organism>
<evidence type="ECO:0000313" key="1">
    <source>
        <dbReference type="EMBL" id="MDA0160775.1"/>
    </source>
</evidence>
<accession>A0A9X3MT71</accession>
<name>A0A9X3MT71_9ACTN</name>
<dbReference type="SUPFAM" id="SSF69118">
    <property type="entry name" value="AhpD-like"/>
    <property type="match status" value="1"/>
</dbReference>